<organism evidence="8 9">
    <name type="scientific">Carassius auratus</name>
    <name type="common">Goldfish</name>
    <dbReference type="NCBI Taxonomy" id="7957"/>
    <lineage>
        <taxon>Eukaryota</taxon>
        <taxon>Metazoa</taxon>
        <taxon>Chordata</taxon>
        <taxon>Craniata</taxon>
        <taxon>Vertebrata</taxon>
        <taxon>Euteleostomi</taxon>
        <taxon>Actinopterygii</taxon>
        <taxon>Neopterygii</taxon>
        <taxon>Teleostei</taxon>
        <taxon>Ostariophysi</taxon>
        <taxon>Cypriniformes</taxon>
        <taxon>Cyprinidae</taxon>
        <taxon>Cyprininae</taxon>
        <taxon>Carassius</taxon>
    </lineage>
</organism>
<comment type="subcellular location">
    <subcellularLocation>
        <location evidence="1">Secreted</location>
    </subcellularLocation>
</comment>
<evidence type="ECO:0000256" key="3">
    <source>
        <dbReference type="ARBA" id="ARBA00022525"/>
    </source>
</evidence>
<keyword evidence="6" id="KW-0732">Signal</keyword>
<comment type="subunit">
    <text evidence="2">Heterodimer of a B chain and an A chain linked by two disulfide bonds.</text>
</comment>
<keyword evidence="8" id="KW-1185">Reference proteome</keyword>
<keyword evidence="3" id="KW-0964">Secreted</keyword>
<evidence type="ECO:0000256" key="1">
    <source>
        <dbReference type="ARBA" id="ARBA00004613"/>
    </source>
</evidence>
<proteinExistence type="predicted"/>
<dbReference type="GO" id="GO:0005576">
    <property type="term" value="C:extracellular region"/>
    <property type="evidence" value="ECO:0007669"/>
    <property type="project" value="UniProtKB-SubCell"/>
</dbReference>
<dbReference type="AlphaFoldDB" id="A0A6P6PBL8"/>
<reference evidence="9" key="1">
    <citation type="submission" date="2025-08" db="UniProtKB">
        <authorList>
            <consortium name="RefSeq"/>
        </authorList>
    </citation>
    <scope>IDENTIFICATION</scope>
    <source>
        <strain evidence="9">Wakin</strain>
        <tissue evidence="9">Muscle</tissue>
    </source>
</reference>
<evidence type="ECO:0000256" key="4">
    <source>
        <dbReference type="ARBA" id="ARBA00022685"/>
    </source>
</evidence>
<dbReference type="GO" id="GO:0001664">
    <property type="term" value="F:G protein-coupled receptor binding"/>
    <property type="evidence" value="ECO:0007669"/>
    <property type="project" value="TreeGrafter"/>
</dbReference>
<name>A0A6P6PBL8_CARAU</name>
<evidence type="ECO:0000256" key="6">
    <source>
        <dbReference type="ARBA" id="ARBA00022729"/>
    </source>
</evidence>
<evidence type="ECO:0000256" key="7">
    <source>
        <dbReference type="ARBA" id="ARBA00023157"/>
    </source>
</evidence>
<dbReference type="PANTHER" id="PTHR20968:SF0">
    <property type="entry name" value="RELAXIN-3"/>
    <property type="match status" value="1"/>
</dbReference>
<gene>
    <name evidence="9" type="primary">LOC113097608</name>
</gene>
<dbReference type="GeneID" id="113097608"/>
<keyword evidence="7" id="KW-1015">Disulfide bond</keyword>
<sequence length="109" mass="11816">MTRSACWATDGQPMYGREFIRAVIFTCGGSRWRRSLDVSGDLSSDLLSAQDPIVPGLSYRPRPDAEAHVWTGEGPEDPVFISEEVLEASPSSDRKGRGVVVGLSNACCK</sequence>
<dbReference type="RefSeq" id="XP_026118656.1">
    <property type="nucleotide sequence ID" value="XM_026262871.1"/>
</dbReference>
<dbReference type="OrthoDB" id="8900574at2759"/>
<dbReference type="PANTHER" id="PTHR20968">
    <property type="entry name" value="ILGF DOMAIN-CONTAINING PROTEIN"/>
    <property type="match status" value="1"/>
</dbReference>
<dbReference type="GO" id="GO:0005179">
    <property type="term" value="F:hormone activity"/>
    <property type="evidence" value="ECO:0007669"/>
    <property type="project" value="UniProtKB-KW"/>
</dbReference>
<protein>
    <submittedName>
        <fullName evidence="9">Relaxin-3-like</fullName>
    </submittedName>
</protein>
<evidence type="ECO:0000313" key="8">
    <source>
        <dbReference type="Proteomes" id="UP000515129"/>
    </source>
</evidence>
<keyword evidence="4" id="KW-0165">Cleavage on pair of basic residues</keyword>
<evidence type="ECO:0000313" key="9">
    <source>
        <dbReference type="RefSeq" id="XP_026118656.1"/>
    </source>
</evidence>
<dbReference type="InterPro" id="IPR051777">
    <property type="entry name" value="Insulin-like_neuro_ligands"/>
</dbReference>
<evidence type="ECO:0000256" key="2">
    <source>
        <dbReference type="ARBA" id="ARBA00011207"/>
    </source>
</evidence>
<accession>A0A6P6PBL8</accession>
<dbReference type="Proteomes" id="UP000515129">
    <property type="component" value="Unplaced"/>
</dbReference>
<dbReference type="KEGG" id="caua:113097608"/>
<evidence type="ECO:0000256" key="5">
    <source>
        <dbReference type="ARBA" id="ARBA00022702"/>
    </source>
</evidence>
<keyword evidence="5" id="KW-0372">Hormone</keyword>